<dbReference type="OrthoDB" id="5101372at2759"/>
<reference evidence="4" key="4">
    <citation type="journal article" date="2015" name="G3 (Bethesda)">
        <title>Genome sequences of three phytopathogenic species of the Magnaporthaceae family of fungi.</title>
        <authorList>
            <person name="Okagaki L.H."/>
            <person name="Nunes C.C."/>
            <person name="Sailsbery J."/>
            <person name="Clay B."/>
            <person name="Brown D."/>
            <person name="John T."/>
            <person name="Oh Y."/>
            <person name="Young N."/>
            <person name="Fitzgerald M."/>
            <person name="Haas B.J."/>
            <person name="Zeng Q."/>
            <person name="Young S."/>
            <person name="Adiconis X."/>
            <person name="Fan L."/>
            <person name="Levin J.Z."/>
            <person name="Mitchell T.K."/>
            <person name="Okubara P.A."/>
            <person name="Farman M.L."/>
            <person name="Kohn L.M."/>
            <person name="Birren B."/>
            <person name="Ma L.-J."/>
            <person name="Dean R.A."/>
        </authorList>
    </citation>
    <scope>NUCLEOTIDE SEQUENCE</scope>
    <source>
        <strain evidence="4">ATCC 64411 / 73-15</strain>
    </source>
</reference>
<dbReference type="PANTHER" id="PTHR46411:SF2">
    <property type="entry name" value="AAA+ ATPASE DOMAIN-CONTAINING PROTEIN"/>
    <property type="match status" value="1"/>
</dbReference>
<reference evidence="5" key="1">
    <citation type="submission" date="2010-05" db="EMBL/GenBank/DDBJ databases">
        <title>The genome sequence of Magnaporthe poae strain ATCC 64411.</title>
        <authorList>
            <person name="Ma L.-J."/>
            <person name="Dead R."/>
            <person name="Young S."/>
            <person name="Zeng Q."/>
            <person name="Koehrsen M."/>
            <person name="Alvarado L."/>
            <person name="Berlin A."/>
            <person name="Chapman S.B."/>
            <person name="Chen Z."/>
            <person name="Freedman E."/>
            <person name="Gellesch M."/>
            <person name="Goldberg J."/>
            <person name="Griggs A."/>
            <person name="Gujja S."/>
            <person name="Heilman E.R."/>
            <person name="Heiman D."/>
            <person name="Hepburn T."/>
            <person name="Howarth C."/>
            <person name="Jen D."/>
            <person name="Larson L."/>
            <person name="Mehta T."/>
            <person name="Neiman D."/>
            <person name="Pearson M."/>
            <person name="Roberts A."/>
            <person name="Saif S."/>
            <person name="Shea T."/>
            <person name="Shenoy N."/>
            <person name="Sisk P."/>
            <person name="Stolte C."/>
            <person name="Sykes S."/>
            <person name="Walk T."/>
            <person name="White J."/>
            <person name="Yandava C."/>
            <person name="Haas B."/>
            <person name="Nusbaum C."/>
            <person name="Birren B."/>
        </authorList>
    </citation>
    <scope>NUCLEOTIDE SEQUENCE [LARGE SCALE GENOMIC DNA]</scope>
    <source>
        <strain evidence="5">ATCC 64411 / 73-15</strain>
    </source>
</reference>
<sequence>MSDPDESFTAFDEVLRGRLTRKGTTHQDPRTAAPAHARPSESDDANPSPSRKSSKEPTLRRNKKNPETKRTALRVKSMALISFLLDFKPRIPFALIAYDDDHHPRMFIDAPYYDLFFAHGALKSSLASATGARLRPALAELIDFIEDHFKDTFTKRERSLRDGNIAFGLAWTLFAPGTLLYARQPTLAPGVAYEECGVATTSAYVEHDGDRRILSVRMQNCMFTGARFRRVRARHHIGEFAGERRLDSTEWAVIPLDLLAEDEQAAIRNRLVERGKRCVQLLSERPVRLGEYDGPVRMVWEVPNKVMNTMLRWESSWNWVICGFVLPSDLSSSPFYSILDVMLRRAGERARADRQEPHSWVFHSLRRGYGRR</sequence>
<dbReference type="EnsemblFungi" id="MAPG_07234T0">
    <property type="protein sequence ID" value="MAPG_07234T0"/>
    <property type="gene ID" value="MAPG_07234"/>
</dbReference>
<gene>
    <name evidence="3" type="ORF">MAPG_07234</name>
</gene>
<accession>A0A0C4E446</accession>
<dbReference type="Proteomes" id="UP000011715">
    <property type="component" value="Unassembled WGS sequence"/>
</dbReference>
<evidence type="ECO:0000313" key="5">
    <source>
        <dbReference type="Proteomes" id="UP000011715"/>
    </source>
</evidence>
<evidence type="ECO:0000259" key="2">
    <source>
        <dbReference type="Pfam" id="PF22942"/>
    </source>
</evidence>
<organism evidence="4 5">
    <name type="scientific">Magnaporthiopsis poae (strain ATCC 64411 / 73-15)</name>
    <name type="common">Kentucky bluegrass fungus</name>
    <name type="synonym">Magnaporthe poae</name>
    <dbReference type="NCBI Taxonomy" id="644358"/>
    <lineage>
        <taxon>Eukaryota</taxon>
        <taxon>Fungi</taxon>
        <taxon>Dikarya</taxon>
        <taxon>Ascomycota</taxon>
        <taxon>Pezizomycotina</taxon>
        <taxon>Sordariomycetes</taxon>
        <taxon>Sordariomycetidae</taxon>
        <taxon>Magnaporthales</taxon>
        <taxon>Magnaporthaceae</taxon>
        <taxon>Magnaporthiopsis</taxon>
    </lineage>
</organism>
<feature type="region of interest" description="Disordered" evidence="1">
    <location>
        <begin position="1"/>
        <end position="71"/>
    </location>
</feature>
<proteinExistence type="predicted"/>
<evidence type="ECO:0000256" key="1">
    <source>
        <dbReference type="SAM" id="MobiDB-lite"/>
    </source>
</evidence>
<reference evidence="4" key="5">
    <citation type="submission" date="2015-06" db="UniProtKB">
        <authorList>
            <consortium name="EnsemblFungi"/>
        </authorList>
    </citation>
    <scope>IDENTIFICATION</scope>
    <source>
        <strain evidence="4">ATCC 64411</strain>
    </source>
</reference>
<evidence type="ECO:0000313" key="4">
    <source>
        <dbReference type="EnsemblFungi" id="MAPG_07234T0"/>
    </source>
</evidence>
<dbReference type="EMBL" id="ADBL01001748">
    <property type="status" value="NOT_ANNOTATED_CDS"/>
    <property type="molecule type" value="Genomic_DNA"/>
</dbReference>
<dbReference type="EMBL" id="GL876971">
    <property type="protein sequence ID" value="KLU88247.1"/>
    <property type="molecule type" value="Genomic_DNA"/>
</dbReference>
<dbReference type="Pfam" id="PF22942">
    <property type="entry name" value="DUF7025"/>
    <property type="match status" value="1"/>
</dbReference>
<dbReference type="InterPro" id="IPR054289">
    <property type="entry name" value="DUF7025"/>
</dbReference>
<evidence type="ECO:0000313" key="3">
    <source>
        <dbReference type="EMBL" id="KLU88247.1"/>
    </source>
</evidence>
<dbReference type="VEuPathDB" id="FungiDB:MAPG_07234"/>
<dbReference type="eggNOG" id="ENOG502TG2Z">
    <property type="taxonomic scope" value="Eukaryota"/>
</dbReference>
<keyword evidence="5" id="KW-1185">Reference proteome</keyword>
<name>A0A0C4E446_MAGP6</name>
<reference evidence="3" key="3">
    <citation type="submission" date="2011-03" db="EMBL/GenBank/DDBJ databases">
        <title>Annotation of Magnaporthe poae ATCC 64411.</title>
        <authorList>
            <person name="Ma L.-J."/>
            <person name="Dead R."/>
            <person name="Young S.K."/>
            <person name="Zeng Q."/>
            <person name="Gargeya S."/>
            <person name="Fitzgerald M."/>
            <person name="Haas B."/>
            <person name="Abouelleil A."/>
            <person name="Alvarado L."/>
            <person name="Arachchi H.M."/>
            <person name="Berlin A."/>
            <person name="Brown A."/>
            <person name="Chapman S.B."/>
            <person name="Chen Z."/>
            <person name="Dunbar C."/>
            <person name="Freedman E."/>
            <person name="Gearin G."/>
            <person name="Gellesch M."/>
            <person name="Goldberg J."/>
            <person name="Griggs A."/>
            <person name="Gujja S."/>
            <person name="Heiman D."/>
            <person name="Howarth C."/>
            <person name="Larson L."/>
            <person name="Lui A."/>
            <person name="MacDonald P.J.P."/>
            <person name="Mehta T."/>
            <person name="Montmayeur A."/>
            <person name="Murphy C."/>
            <person name="Neiman D."/>
            <person name="Pearson M."/>
            <person name="Priest M."/>
            <person name="Roberts A."/>
            <person name="Saif S."/>
            <person name="Shea T."/>
            <person name="Shenoy N."/>
            <person name="Sisk P."/>
            <person name="Stolte C."/>
            <person name="Sykes S."/>
            <person name="Yandava C."/>
            <person name="Wortman J."/>
            <person name="Nusbaum C."/>
            <person name="Birren B."/>
        </authorList>
    </citation>
    <scope>NUCLEOTIDE SEQUENCE</scope>
    <source>
        <strain evidence="3">ATCC 64411</strain>
    </source>
</reference>
<reference evidence="3" key="2">
    <citation type="submission" date="2010-05" db="EMBL/GenBank/DDBJ databases">
        <title>The Genome Sequence of Magnaporthe poae strain ATCC 64411.</title>
        <authorList>
            <consortium name="The Broad Institute Genome Sequencing Platform"/>
            <consortium name="Broad Institute Genome Sequencing Center for Infectious Disease"/>
            <person name="Ma L.-J."/>
            <person name="Dead R."/>
            <person name="Young S."/>
            <person name="Zeng Q."/>
            <person name="Koehrsen M."/>
            <person name="Alvarado L."/>
            <person name="Berlin A."/>
            <person name="Chapman S.B."/>
            <person name="Chen Z."/>
            <person name="Freedman E."/>
            <person name="Gellesch M."/>
            <person name="Goldberg J."/>
            <person name="Griggs A."/>
            <person name="Gujja S."/>
            <person name="Heilman E.R."/>
            <person name="Heiman D."/>
            <person name="Hepburn T."/>
            <person name="Howarth C."/>
            <person name="Jen D."/>
            <person name="Larson L."/>
            <person name="Mehta T."/>
            <person name="Neiman D."/>
            <person name="Pearson M."/>
            <person name="Roberts A."/>
            <person name="Saif S."/>
            <person name="Shea T."/>
            <person name="Shenoy N."/>
            <person name="Sisk P."/>
            <person name="Stolte C."/>
            <person name="Sykes S."/>
            <person name="Walk T."/>
            <person name="White J."/>
            <person name="Yandava C."/>
            <person name="Haas B."/>
            <person name="Nusbaum C."/>
            <person name="Birren B."/>
        </authorList>
    </citation>
    <scope>NUCLEOTIDE SEQUENCE</scope>
    <source>
        <strain evidence="3">ATCC 64411</strain>
    </source>
</reference>
<dbReference type="PANTHER" id="PTHR46411">
    <property type="entry name" value="FAMILY ATPASE, PUTATIVE-RELATED"/>
    <property type="match status" value="1"/>
</dbReference>
<feature type="domain" description="DUF7025" evidence="2">
    <location>
        <begin position="156"/>
        <end position="256"/>
    </location>
</feature>
<protein>
    <recommendedName>
        <fullName evidence="2">DUF7025 domain-containing protein</fullName>
    </recommendedName>
</protein>
<dbReference type="AlphaFoldDB" id="A0A0C4E446"/>
<feature type="compositionally biased region" description="Basic and acidic residues" evidence="1">
    <location>
        <begin position="53"/>
        <end position="70"/>
    </location>
</feature>